<dbReference type="NCBIfam" id="NF001236">
    <property type="entry name" value="PRK00203.1"/>
    <property type="match status" value="1"/>
</dbReference>
<comment type="subcellular location">
    <subcellularLocation>
        <location evidence="11">Cytoplasm</location>
    </subcellularLocation>
</comment>
<dbReference type="EC" id="3.1.26.4" evidence="5 11"/>
<dbReference type="CDD" id="cd09278">
    <property type="entry name" value="RNase_HI_prokaryote_like"/>
    <property type="match status" value="1"/>
</dbReference>
<keyword evidence="7 11" id="KW-0479">Metal-binding</keyword>
<keyword evidence="8 11" id="KW-0255">Endonuclease</keyword>
<dbReference type="AlphaFoldDB" id="A0A918AR07"/>
<keyword evidence="9 11" id="KW-0378">Hydrolase</keyword>
<feature type="domain" description="RNase H type-1" evidence="12">
    <location>
        <begin position="1"/>
        <end position="143"/>
    </location>
</feature>
<evidence type="ECO:0000256" key="9">
    <source>
        <dbReference type="ARBA" id="ARBA00022801"/>
    </source>
</evidence>
<keyword evidence="10 11" id="KW-0460">Magnesium</keyword>
<dbReference type="HAMAP" id="MF_00042">
    <property type="entry name" value="RNase_H"/>
    <property type="match status" value="1"/>
</dbReference>
<evidence type="ECO:0000256" key="1">
    <source>
        <dbReference type="ARBA" id="ARBA00000077"/>
    </source>
</evidence>
<dbReference type="Pfam" id="PF00075">
    <property type="entry name" value="RNase_H"/>
    <property type="match status" value="1"/>
</dbReference>
<sequence>MDGAVDIYTDGACWGNPGPGGWGAVLRHGPHEKELCGGDAGTTTNNRMELLAPIRALEALKRPSSVRLHTDSTYVRNGITSWIVKWQANGWTTAAKQPVKNADLWQELARAARRHRVEWHWVKGHAGDPDNERADRLALRGLEEALRAAGVDPARWRARR</sequence>
<keyword evidence="14" id="KW-1185">Reference proteome</keyword>
<dbReference type="RefSeq" id="WP_189225765.1">
    <property type="nucleotide sequence ID" value="NZ_BMRG01000012.1"/>
</dbReference>
<gene>
    <name evidence="11 13" type="primary">rnhA</name>
    <name evidence="13" type="ORF">GCM10010185_50120</name>
</gene>
<evidence type="ECO:0000256" key="2">
    <source>
        <dbReference type="ARBA" id="ARBA00004065"/>
    </source>
</evidence>
<dbReference type="PANTHER" id="PTHR10642:SF26">
    <property type="entry name" value="RIBONUCLEASE H1"/>
    <property type="match status" value="1"/>
</dbReference>
<evidence type="ECO:0000259" key="12">
    <source>
        <dbReference type="PROSITE" id="PS50879"/>
    </source>
</evidence>
<comment type="function">
    <text evidence="2 11">Endonuclease that specifically degrades the RNA of RNA-DNA hybrids.</text>
</comment>
<evidence type="ECO:0000313" key="14">
    <source>
        <dbReference type="Proteomes" id="UP000639606"/>
    </source>
</evidence>
<comment type="cofactor">
    <cofactor evidence="11">
        <name>Mg(2+)</name>
        <dbReference type="ChEBI" id="CHEBI:18420"/>
    </cofactor>
    <text evidence="11">Binds 1 Mg(2+) ion per subunit. May bind a second metal ion at a regulatory site, or after substrate binding.</text>
</comment>
<feature type="binding site" evidence="11">
    <location>
        <position position="49"/>
    </location>
    <ligand>
        <name>Mg(2+)</name>
        <dbReference type="ChEBI" id="CHEBI:18420"/>
        <label>1</label>
    </ligand>
</feature>
<dbReference type="GO" id="GO:0000287">
    <property type="term" value="F:magnesium ion binding"/>
    <property type="evidence" value="ECO:0007669"/>
    <property type="project" value="UniProtKB-UniRule"/>
</dbReference>
<dbReference type="Gene3D" id="3.30.420.10">
    <property type="entry name" value="Ribonuclease H-like superfamily/Ribonuclease H"/>
    <property type="match status" value="1"/>
</dbReference>
<reference evidence="13" key="2">
    <citation type="submission" date="2020-09" db="EMBL/GenBank/DDBJ databases">
        <authorList>
            <person name="Sun Q."/>
            <person name="Ohkuma M."/>
        </authorList>
    </citation>
    <scope>NUCLEOTIDE SEQUENCE</scope>
    <source>
        <strain evidence="13">JCM 3313</strain>
    </source>
</reference>
<evidence type="ECO:0000256" key="8">
    <source>
        <dbReference type="ARBA" id="ARBA00022759"/>
    </source>
</evidence>
<dbReference type="PANTHER" id="PTHR10642">
    <property type="entry name" value="RIBONUCLEASE H1"/>
    <property type="match status" value="1"/>
</dbReference>
<dbReference type="EMBL" id="BMRG01000012">
    <property type="protein sequence ID" value="GGP71066.1"/>
    <property type="molecule type" value="Genomic_DNA"/>
</dbReference>
<dbReference type="GO" id="GO:0003676">
    <property type="term" value="F:nucleic acid binding"/>
    <property type="evidence" value="ECO:0007669"/>
    <property type="project" value="InterPro"/>
</dbReference>
<comment type="caution">
    <text evidence="13">The sequence shown here is derived from an EMBL/GenBank/DDBJ whole genome shotgun (WGS) entry which is preliminary data.</text>
</comment>
<evidence type="ECO:0000256" key="4">
    <source>
        <dbReference type="ARBA" id="ARBA00011245"/>
    </source>
</evidence>
<dbReference type="InterPro" id="IPR050092">
    <property type="entry name" value="RNase_H"/>
</dbReference>
<comment type="subunit">
    <text evidence="4 11">Monomer.</text>
</comment>
<protein>
    <recommendedName>
        <fullName evidence="5 11">Ribonuclease H</fullName>
        <shortName evidence="11">RNase H</shortName>
        <ecNumber evidence="5 11">3.1.26.4</ecNumber>
    </recommendedName>
</protein>
<comment type="catalytic activity">
    <reaction evidence="1 11">
        <text>Endonucleolytic cleavage to 5'-phosphomonoester.</text>
        <dbReference type="EC" id="3.1.26.4"/>
    </reaction>
</comment>
<evidence type="ECO:0000313" key="13">
    <source>
        <dbReference type="EMBL" id="GGP71066.1"/>
    </source>
</evidence>
<evidence type="ECO:0000256" key="11">
    <source>
        <dbReference type="HAMAP-Rule" id="MF_00042"/>
    </source>
</evidence>
<dbReference type="Proteomes" id="UP000639606">
    <property type="component" value="Unassembled WGS sequence"/>
</dbReference>
<keyword evidence="6 11" id="KW-0540">Nuclease</keyword>
<dbReference type="GO" id="GO:0004523">
    <property type="term" value="F:RNA-DNA hybrid ribonuclease activity"/>
    <property type="evidence" value="ECO:0007669"/>
    <property type="project" value="UniProtKB-UniRule"/>
</dbReference>
<dbReference type="InterPro" id="IPR012337">
    <property type="entry name" value="RNaseH-like_sf"/>
</dbReference>
<dbReference type="InterPro" id="IPR002156">
    <property type="entry name" value="RNaseH_domain"/>
</dbReference>
<dbReference type="GO" id="GO:0043137">
    <property type="term" value="P:DNA replication, removal of RNA primer"/>
    <property type="evidence" value="ECO:0007669"/>
    <property type="project" value="TreeGrafter"/>
</dbReference>
<dbReference type="GO" id="GO:0005737">
    <property type="term" value="C:cytoplasm"/>
    <property type="evidence" value="ECO:0007669"/>
    <property type="project" value="UniProtKB-SubCell"/>
</dbReference>
<organism evidence="13 14">
    <name type="scientific">Saccharothrix coeruleofusca</name>
    <dbReference type="NCBI Taxonomy" id="33919"/>
    <lineage>
        <taxon>Bacteria</taxon>
        <taxon>Bacillati</taxon>
        <taxon>Actinomycetota</taxon>
        <taxon>Actinomycetes</taxon>
        <taxon>Pseudonocardiales</taxon>
        <taxon>Pseudonocardiaceae</taxon>
        <taxon>Saccharothrix</taxon>
    </lineage>
</organism>
<feature type="binding site" evidence="11">
    <location>
        <position position="135"/>
    </location>
    <ligand>
        <name>Mg(2+)</name>
        <dbReference type="ChEBI" id="CHEBI:18420"/>
        <label>2</label>
    </ligand>
</feature>
<evidence type="ECO:0000256" key="5">
    <source>
        <dbReference type="ARBA" id="ARBA00012180"/>
    </source>
</evidence>
<evidence type="ECO:0000256" key="6">
    <source>
        <dbReference type="ARBA" id="ARBA00022722"/>
    </source>
</evidence>
<accession>A0A918AR07</accession>
<dbReference type="InterPro" id="IPR022892">
    <property type="entry name" value="RNaseHI"/>
</dbReference>
<keyword evidence="11" id="KW-0963">Cytoplasm</keyword>
<dbReference type="SUPFAM" id="SSF53098">
    <property type="entry name" value="Ribonuclease H-like"/>
    <property type="match status" value="1"/>
</dbReference>
<feature type="binding site" evidence="11">
    <location>
        <position position="10"/>
    </location>
    <ligand>
        <name>Mg(2+)</name>
        <dbReference type="ChEBI" id="CHEBI:18420"/>
        <label>1</label>
    </ligand>
</feature>
<evidence type="ECO:0000256" key="7">
    <source>
        <dbReference type="ARBA" id="ARBA00022723"/>
    </source>
</evidence>
<dbReference type="InterPro" id="IPR036397">
    <property type="entry name" value="RNaseH_sf"/>
</dbReference>
<comment type="similarity">
    <text evidence="3 11">Belongs to the RNase H family.</text>
</comment>
<dbReference type="PROSITE" id="PS50879">
    <property type="entry name" value="RNASE_H_1"/>
    <property type="match status" value="1"/>
</dbReference>
<feature type="binding site" evidence="11">
    <location>
        <position position="10"/>
    </location>
    <ligand>
        <name>Mg(2+)</name>
        <dbReference type="ChEBI" id="CHEBI:18420"/>
        <label>2</label>
    </ligand>
</feature>
<name>A0A918AR07_9PSEU</name>
<evidence type="ECO:0000256" key="10">
    <source>
        <dbReference type="ARBA" id="ARBA00022842"/>
    </source>
</evidence>
<proteinExistence type="inferred from homology"/>
<evidence type="ECO:0000256" key="3">
    <source>
        <dbReference type="ARBA" id="ARBA00005300"/>
    </source>
</evidence>
<reference evidence="13" key="1">
    <citation type="journal article" date="2014" name="Int. J. Syst. Evol. Microbiol.">
        <title>Complete genome sequence of Corynebacterium casei LMG S-19264T (=DSM 44701T), isolated from a smear-ripened cheese.</title>
        <authorList>
            <consortium name="US DOE Joint Genome Institute (JGI-PGF)"/>
            <person name="Walter F."/>
            <person name="Albersmeier A."/>
            <person name="Kalinowski J."/>
            <person name="Ruckert C."/>
        </authorList>
    </citation>
    <scope>NUCLEOTIDE SEQUENCE</scope>
    <source>
        <strain evidence="13">JCM 3313</strain>
    </source>
</reference>
<feature type="binding site" evidence="11">
    <location>
        <position position="71"/>
    </location>
    <ligand>
        <name>Mg(2+)</name>
        <dbReference type="ChEBI" id="CHEBI:18420"/>
        <label>1</label>
    </ligand>
</feature>
<dbReference type="FunFam" id="3.30.420.10:FF:000089">
    <property type="entry name" value="Ribonuclease H"/>
    <property type="match status" value="1"/>
</dbReference>